<sequence length="85" mass="8703">MSGSGTVSESFDLDGQVFDVVIAAGLVVAGVILALSNIYSIFVFVGLAIAFVLHIIGMIPGTDYDGPGLLLLASYFVAVGIVIVL</sequence>
<keyword evidence="1" id="KW-1133">Transmembrane helix</keyword>
<gene>
    <name evidence="2" type="ORF">ACFOUR_09170</name>
</gene>
<evidence type="ECO:0000256" key="1">
    <source>
        <dbReference type="SAM" id="Phobius"/>
    </source>
</evidence>
<dbReference type="EMBL" id="JBHSAQ010000003">
    <property type="protein sequence ID" value="MFC3958535.1"/>
    <property type="molecule type" value="Genomic_DNA"/>
</dbReference>
<evidence type="ECO:0000313" key="3">
    <source>
        <dbReference type="Proteomes" id="UP001595846"/>
    </source>
</evidence>
<keyword evidence="3" id="KW-1185">Reference proteome</keyword>
<dbReference type="GeneID" id="73903841"/>
<feature type="transmembrane region" description="Helical" evidence="1">
    <location>
        <begin position="66"/>
        <end position="84"/>
    </location>
</feature>
<keyword evidence="1" id="KW-0472">Membrane</keyword>
<dbReference type="RefSeq" id="WP_256531122.1">
    <property type="nucleotide sequence ID" value="NZ_CP101824.1"/>
</dbReference>
<organism evidence="2 3">
    <name type="scientific">Halovivax cerinus</name>
    <dbReference type="NCBI Taxonomy" id="1487865"/>
    <lineage>
        <taxon>Archaea</taxon>
        <taxon>Methanobacteriati</taxon>
        <taxon>Methanobacteriota</taxon>
        <taxon>Stenosarchaea group</taxon>
        <taxon>Halobacteria</taxon>
        <taxon>Halobacteriales</taxon>
        <taxon>Natrialbaceae</taxon>
        <taxon>Halovivax</taxon>
    </lineage>
</organism>
<feature type="transmembrane region" description="Helical" evidence="1">
    <location>
        <begin position="17"/>
        <end position="35"/>
    </location>
</feature>
<dbReference type="Proteomes" id="UP001595846">
    <property type="component" value="Unassembled WGS sequence"/>
</dbReference>
<evidence type="ECO:0000313" key="2">
    <source>
        <dbReference type="EMBL" id="MFC3958535.1"/>
    </source>
</evidence>
<comment type="caution">
    <text evidence="2">The sequence shown here is derived from an EMBL/GenBank/DDBJ whole genome shotgun (WGS) entry which is preliminary data.</text>
</comment>
<keyword evidence="1" id="KW-0812">Transmembrane</keyword>
<reference evidence="2 3" key="1">
    <citation type="journal article" date="2019" name="Int. J. Syst. Evol. Microbiol.">
        <title>The Global Catalogue of Microorganisms (GCM) 10K type strain sequencing project: providing services to taxonomists for standard genome sequencing and annotation.</title>
        <authorList>
            <consortium name="The Broad Institute Genomics Platform"/>
            <consortium name="The Broad Institute Genome Sequencing Center for Infectious Disease"/>
            <person name="Wu L."/>
            <person name="Ma J."/>
        </authorList>
    </citation>
    <scope>NUCLEOTIDE SEQUENCE [LARGE SCALE GENOMIC DNA]</scope>
    <source>
        <strain evidence="2 3">IBRC-M 10256</strain>
    </source>
</reference>
<proteinExistence type="predicted"/>
<dbReference type="AlphaFoldDB" id="A0ABD5NNX7"/>
<feature type="transmembrane region" description="Helical" evidence="1">
    <location>
        <begin position="42"/>
        <end position="60"/>
    </location>
</feature>
<accession>A0ABD5NNX7</accession>
<protein>
    <submittedName>
        <fullName evidence="2">Uncharacterized protein</fullName>
    </submittedName>
</protein>
<name>A0ABD5NNX7_9EURY</name>